<dbReference type="Gene3D" id="3.40.50.300">
    <property type="entry name" value="P-loop containing nucleotide triphosphate hydrolases"/>
    <property type="match status" value="1"/>
</dbReference>
<feature type="region of interest" description="Disordered" evidence="2">
    <location>
        <begin position="1"/>
        <end position="31"/>
    </location>
</feature>
<feature type="repeat" description="TPR" evidence="1">
    <location>
        <begin position="902"/>
        <end position="935"/>
    </location>
</feature>
<name>A0A2H3FNA0_FUSOX</name>
<comment type="caution">
    <text evidence="3">The sequence shown here is derived from an EMBL/GenBank/DDBJ whole genome shotgun (WGS) entry which is preliminary data.</text>
</comment>
<dbReference type="GO" id="GO:0009116">
    <property type="term" value="P:nucleoside metabolic process"/>
    <property type="evidence" value="ECO:0007669"/>
    <property type="project" value="InterPro"/>
</dbReference>
<dbReference type="STRING" id="327505.A0A2H3FNA0"/>
<dbReference type="SUPFAM" id="SSF53167">
    <property type="entry name" value="Purine and uridine phosphorylases"/>
    <property type="match status" value="1"/>
</dbReference>
<feature type="repeat" description="TPR" evidence="1">
    <location>
        <begin position="776"/>
        <end position="809"/>
    </location>
</feature>
<dbReference type="SUPFAM" id="SSF48452">
    <property type="entry name" value="TPR-like"/>
    <property type="match status" value="2"/>
</dbReference>
<evidence type="ECO:0000256" key="2">
    <source>
        <dbReference type="SAM" id="MobiDB-lite"/>
    </source>
</evidence>
<feature type="repeat" description="TPR" evidence="1">
    <location>
        <begin position="986"/>
        <end position="1019"/>
    </location>
</feature>
<dbReference type="Pfam" id="PF13424">
    <property type="entry name" value="TPR_12"/>
    <property type="match status" value="5"/>
</dbReference>
<gene>
    <name evidence="3" type="ORF">AU210_016621</name>
</gene>
<protein>
    <submittedName>
        <fullName evidence="3">Uncharacterized protein</fullName>
    </submittedName>
</protein>
<feature type="repeat" description="TPR" evidence="1">
    <location>
        <begin position="1070"/>
        <end position="1103"/>
    </location>
</feature>
<dbReference type="Pfam" id="PF13374">
    <property type="entry name" value="TPR_10"/>
    <property type="match status" value="1"/>
</dbReference>
<dbReference type="InterPro" id="IPR019734">
    <property type="entry name" value="TPR_rpt"/>
</dbReference>
<dbReference type="Gene3D" id="3.40.50.1580">
    <property type="entry name" value="Nucleoside phosphorylase domain"/>
    <property type="match status" value="1"/>
</dbReference>
<feature type="repeat" description="TPR" evidence="1">
    <location>
        <begin position="1154"/>
        <end position="1187"/>
    </location>
</feature>
<dbReference type="PANTHER" id="PTHR46082">
    <property type="entry name" value="ATP/GTP-BINDING PROTEIN-RELATED"/>
    <property type="match status" value="1"/>
</dbReference>
<sequence length="1230" mass="137984">MEGRQSRYQHLAETSSPQPPKRRKLAHHGPDDDIRWSRDGLLLSRDQYTIAWICALPIEMAAAQAMLDEVHKDLPRLMNDTNAYKLGSIENHNIVIACLPKARYGTNNASNVVTNLVRTFSSIRLGLMVGIGGGAPGPADIRLGDVVVGTFVTQYDLGKVIGDGQIQHTATPKIPDQLLSTAVSSLQAKHERNVGQVPSILRDRFEGLAGYGRPSSADCLFLSTYDHIFTVTPGCNECDHSKLVSRSWRSTYDPLIHYGGIASGNQVMRSATQRDRIARQLGVICFEMEAAGLMDILPCLPIRGICDYSDSHKNKEWQRYAAAAAAAYARELLTVLTVLPVVSAPNALPFSLQGMPASDNFIDRPSDRAALEQYLLPERCPTERRKVCILYGLGGIGKTQLSIEFARRHKASFSAVFWLDGRSEDQLRQSLAKCAIRIPELRRTSCNSDVGLCSKDDFDAAVADVMEWLARPDNTRWLLIFDNVDQDYQQGGATGAYDLRQYLPGDHGSVLVTTRLSRLQQLGKPKHLTNVNRDLSKAILERWYGEELDSDPAYETLLELLQGLPLALAQAASYMRETGIDVTSYIRIYNEQWTKLMNADDNPVTDYQQGSIATTWAVSLHTIKTQSNDSMNILRLWAFLDNKHFWHGILQGTVAPPFQKQWPTWLLDMAHDVTRFRKAMSLLLRFSMVQTRTEPKGSYTIHPVVHRWVSNLDDHRHKKEFARLALMLIGHSVPAREKKEYWTLQRRILPHAECCSLWMRKYVFELNKDTTSNCVISAIHYLGDLYADQGKLIEAKEMYDRALQGKEKTLGCDHTSTLDTVSNLGNLYAEQGKLVEAKRMYGRALQGYEKTLGCDHTSILNIVNNLGNLYAKQGKLVEAKEMYDRALQGKEKTLGCDHTSTLDTVSNLGNLYAKQGMLIEAKEMYDRALQGYEKTLGRDHTSTLNTVSNLGNLYRDQGKLVEAKEMYDRALQGKEKTLGCDHISTLNTVNNLGLLYVDQGKLIEAKEMYDRALQGYEKTLGRDHTSTLNTVNNLGSLYADQGKLVEAKEVYDRALQGYEKTLGHDHTSTLNTVNNLGSLYADQGKLVEAKEMYDRALQGKEKTLGYDHISTLNTVSNLGNLYAKQGKLVEAKEVYDRALQGYEKTLGCDHTSTLNIVNNLGLLYAKQGKLIEAKEMYDRALQGYEKTLGRDHTSTLNTVNNLGNLYADQGKLVEAKEMYDRALQGRRKTS</sequence>
<evidence type="ECO:0000256" key="1">
    <source>
        <dbReference type="PROSITE-ProRule" id="PRU00339"/>
    </source>
</evidence>
<dbReference type="Gene3D" id="1.25.40.10">
    <property type="entry name" value="Tetratricopeptide repeat domain"/>
    <property type="match status" value="3"/>
</dbReference>
<dbReference type="InterPro" id="IPR011990">
    <property type="entry name" value="TPR-like_helical_dom_sf"/>
</dbReference>
<proteinExistence type="predicted"/>
<organism evidence="3 4">
    <name type="scientific">Fusarium oxysporum f. sp. radicis-cucumerinum</name>
    <dbReference type="NCBI Taxonomy" id="327505"/>
    <lineage>
        <taxon>Eukaryota</taxon>
        <taxon>Fungi</taxon>
        <taxon>Dikarya</taxon>
        <taxon>Ascomycota</taxon>
        <taxon>Pezizomycotina</taxon>
        <taxon>Sordariomycetes</taxon>
        <taxon>Hypocreomycetidae</taxon>
        <taxon>Hypocreales</taxon>
        <taxon>Nectriaceae</taxon>
        <taxon>Fusarium</taxon>
        <taxon>Fusarium oxysporum species complex</taxon>
    </lineage>
</organism>
<feature type="repeat" description="TPR" evidence="1">
    <location>
        <begin position="1196"/>
        <end position="1229"/>
    </location>
</feature>
<dbReference type="InterPro" id="IPR035994">
    <property type="entry name" value="Nucleoside_phosphorylase_sf"/>
</dbReference>
<evidence type="ECO:0000313" key="3">
    <source>
        <dbReference type="EMBL" id="PCD21195.1"/>
    </source>
</evidence>
<feature type="repeat" description="TPR" evidence="1">
    <location>
        <begin position="944"/>
        <end position="977"/>
    </location>
</feature>
<dbReference type="Proteomes" id="UP000219602">
    <property type="component" value="Unassembled WGS sequence"/>
</dbReference>
<dbReference type="InterPro" id="IPR027417">
    <property type="entry name" value="P-loop_NTPase"/>
</dbReference>
<reference evidence="3 4" key="2">
    <citation type="journal article" date="2017" name="Sci. Rep.">
        <title>A mobile pathogenicity chromosome in Fusarium oxysporum for infection of multiple cucurbit species.</title>
        <authorList>
            <person name="van Dam P."/>
            <person name="Fokkens L."/>
            <person name="Ayukawa Y."/>
            <person name="van der Gragt M."/>
            <person name="Ter Horst A."/>
            <person name="Brankovics B."/>
            <person name="Houterman P.M."/>
            <person name="Arie T."/>
            <person name="Rep M."/>
        </authorList>
    </citation>
    <scope>NUCLEOTIDE SEQUENCE [LARGE SCALE GENOMIC DNA]</scope>
    <source>
        <strain evidence="3 4">Forc016</strain>
    </source>
</reference>
<feature type="repeat" description="TPR" evidence="1">
    <location>
        <begin position="860"/>
        <end position="893"/>
    </location>
</feature>
<dbReference type="PRINTS" id="PR00381">
    <property type="entry name" value="KINESINLIGHT"/>
</dbReference>
<feature type="repeat" description="TPR" evidence="1">
    <location>
        <begin position="1028"/>
        <end position="1061"/>
    </location>
</feature>
<dbReference type="SMART" id="SM00028">
    <property type="entry name" value="TPR"/>
    <property type="match status" value="11"/>
</dbReference>
<dbReference type="EMBL" id="MABQ02000014">
    <property type="protein sequence ID" value="PCD21195.1"/>
    <property type="molecule type" value="Genomic_DNA"/>
</dbReference>
<dbReference type="PROSITE" id="PS50005">
    <property type="entry name" value="TPR"/>
    <property type="match status" value="10"/>
</dbReference>
<accession>A0A2H3FNA0</accession>
<dbReference type="SUPFAM" id="SSF52540">
    <property type="entry name" value="P-loop containing nucleoside triphosphate hydrolases"/>
    <property type="match status" value="1"/>
</dbReference>
<dbReference type="InterPro" id="IPR053137">
    <property type="entry name" value="NLR-like"/>
</dbReference>
<dbReference type="GO" id="GO:0003824">
    <property type="term" value="F:catalytic activity"/>
    <property type="evidence" value="ECO:0007669"/>
    <property type="project" value="InterPro"/>
</dbReference>
<evidence type="ECO:0000313" key="4">
    <source>
        <dbReference type="Proteomes" id="UP000219602"/>
    </source>
</evidence>
<reference evidence="3 4" key="1">
    <citation type="journal article" date="2016" name="Environ. Microbiol.">
        <title>Effector profiles distinguish formae speciales of Fusarium oxysporum.</title>
        <authorList>
            <person name="van Dam P."/>
            <person name="Fokkens L."/>
            <person name="Schmidt S.M."/>
            <person name="Linmans J.H."/>
            <person name="Kistler H.C."/>
            <person name="Ma L.J."/>
            <person name="Rep M."/>
        </authorList>
    </citation>
    <scope>NUCLEOTIDE SEQUENCE [LARGE SCALE GENOMIC DNA]</scope>
    <source>
        <strain evidence="3 4">Forc016</strain>
    </source>
</reference>
<keyword evidence="1" id="KW-0802">TPR repeat</keyword>
<feature type="repeat" description="TPR" evidence="1">
    <location>
        <begin position="1112"/>
        <end position="1145"/>
    </location>
</feature>
<feature type="compositionally biased region" description="Polar residues" evidence="2">
    <location>
        <begin position="1"/>
        <end position="16"/>
    </location>
</feature>
<dbReference type="PANTHER" id="PTHR46082:SF6">
    <property type="entry name" value="AAA+ ATPASE DOMAIN-CONTAINING PROTEIN-RELATED"/>
    <property type="match status" value="1"/>
</dbReference>
<dbReference type="AlphaFoldDB" id="A0A2H3FNA0"/>